<sequence>MKSTDTSKATTPVQPENGDDKQPEVAGATEENAKAGQEDENTSARVTKKTSTASIHSHNLPYAMNILIPTRMTKLRKIRHPSKILVQQQIKRPKLRWPNNRVDKTADVKFHAHV</sequence>
<dbReference type="EMBL" id="BKZW01000001">
    <property type="protein sequence ID" value="GER89475.1"/>
    <property type="molecule type" value="Genomic_DNA"/>
</dbReference>
<keyword evidence="3" id="KW-1185">Reference proteome</keyword>
<feature type="compositionally biased region" description="Polar residues" evidence="1">
    <location>
        <begin position="1"/>
        <end position="14"/>
    </location>
</feature>
<evidence type="ECO:0000256" key="1">
    <source>
        <dbReference type="SAM" id="MobiDB-lite"/>
    </source>
</evidence>
<feature type="region of interest" description="Disordered" evidence="1">
    <location>
        <begin position="1"/>
        <end position="53"/>
    </location>
</feature>
<dbReference type="Proteomes" id="UP000326912">
    <property type="component" value="Unassembled WGS sequence"/>
</dbReference>
<dbReference type="RefSeq" id="WP_151757218.1">
    <property type="nucleotide sequence ID" value="NZ_BKZW01000001.1"/>
</dbReference>
<reference evidence="2 3" key="1">
    <citation type="submission" date="2019-10" db="EMBL/GenBank/DDBJ databases">
        <title>Dictyobacter vulcani sp. nov., within the class Ktedonobacteria, isolated from soil of volcanic Mt. Zao.</title>
        <authorList>
            <person name="Zheng Y."/>
            <person name="Wang C.M."/>
            <person name="Sakai Y."/>
            <person name="Abe K."/>
            <person name="Yokota A."/>
            <person name="Yabe S."/>
        </authorList>
    </citation>
    <scope>NUCLEOTIDE SEQUENCE [LARGE SCALE GENOMIC DNA]</scope>
    <source>
        <strain evidence="2 3">W12</strain>
    </source>
</reference>
<organism evidence="2 3">
    <name type="scientific">Dictyobacter vulcani</name>
    <dbReference type="NCBI Taxonomy" id="2607529"/>
    <lineage>
        <taxon>Bacteria</taxon>
        <taxon>Bacillati</taxon>
        <taxon>Chloroflexota</taxon>
        <taxon>Ktedonobacteria</taxon>
        <taxon>Ktedonobacterales</taxon>
        <taxon>Dictyobacteraceae</taxon>
        <taxon>Dictyobacter</taxon>
    </lineage>
</organism>
<feature type="compositionally biased region" description="Polar residues" evidence="1">
    <location>
        <begin position="43"/>
        <end position="53"/>
    </location>
</feature>
<protein>
    <submittedName>
        <fullName evidence="2">Uncharacterized protein</fullName>
    </submittedName>
</protein>
<evidence type="ECO:0000313" key="2">
    <source>
        <dbReference type="EMBL" id="GER89475.1"/>
    </source>
</evidence>
<name>A0A5J4KNP4_9CHLR</name>
<proteinExistence type="predicted"/>
<gene>
    <name evidence="2" type="ORF">KDW_36370</name>
</gene>
<evidence type="ECO:0000313" key="3">
    <source>
        <dbReference type="Proteomes" id="UP000326912"/>
    </source>
</evidence>
<comment type="caution">
    <text evidence="2">The sequence shown here is derived from an EMBL/GenBank/DDBJ whole genome shotgun (WGS) entry which is preliminary data.</text>
</comment>
<dbReference type="AlphaFoldDB" id="A0A5J4KNP4"/>
<accession>A0A5J4KNP4</accession>